<dbReference type="GeneID" id="92778732"/>
<dbReference type="RefSeq" id="WP_061786751.1">
    <property type="nucleotide sequence ID" value="NZ_BSSZ01000009.1"/>
</dbReference>
<reference evidence="1 2" key="1">
    <citation type="submission" date="2015-01" db="EMBL/GenBank/DDBJ databases">
        <title>Genome Assembly of Bacillus badius MTCC 1458.</title>
        <authorList>
            <person name="Verma A."/>
            <person name="Khatri I."/>
            <person name="Mual P."/>
            <person name="Subramanian S."/>
            <person name="Krishnamurthi S."/>
        </authorList>
    </citation>
    <scope>NUCLEOTIDE SEQUENCE [LARGE SCALE GENOMIC DNA]</scope>
    <source>
        <strain evidence="1 2">MTCC 1458</strain>
    </source>
</reference>
<evidence type="ECO:0008006" key="3">
    <source>
        <dbReference type="Google" id="ProtNLM"/>
    </source>
</evidence>
<accession>A0ABR5AR06</accession>
<protein>
    <recommendedName>
        <fullName evidence="3">Carbon monoxide dehydrogenase</fullName>
    </recommendedName>
</protein>
<name>A0ABR5AR06_BACBA</name>
<dbReference type="Proteomes" id="UP000031982">
    <property type="component" value="Unassembled WGS sequence"/>
</dbReference>
<evidence type="ECO:0000313" key="2">
    <source>
        <dbReference type="Proteomes" id="UP000031982"/>
    </source>
</evidence>
<keyword evidence="2" id="KW-1185">Reference proteome</keyword>
<organism evidence="1 2">
    <name type="scientific">Bacillus badius</name>
    <dbReference type="NCBI Taxonomy" id="1455"/>
    <lineage>
        <taxon>Bacteria</taxon>
        <taxon>Bacillati</taxon>
        <taxon>Bacillota</taxon>
        <taxon>Bacilli</taxon>
        <taxon>Bacillales</taxon>
        <taxon>Bacillaceae</taxon>
        <taxon>Pseudobacillus</taxon>
    </lineage>
</organism>
<dbReference type="EMBL" id="JXLP01000016">
    <property type="protein sequence ID" value="KIL77183.1"/>
    <property type="molecule type" value="Genomic_DNA"/>
</dbReference>
<proteinExistence type="predicted"/>
<sequence length="182" mass="21222">MKKSIPFLVLFLFSILSFDTNNGIAYAHLNDTPPPLEEVYTQIGFTTVHEAVIEFENHFKNDVKLPLKMPSIPFTHMFGRFWEDKEHSINASLEIEFINEKSPINHYKINIRPLENKVVSTNRSHQTVYTLKDGQKAIYIAERHFRFLVFEKDNWQYILGINKELANKVTPKVLVEIADSID</sequence>
<evidence type="ECO:0000313" key="1">
    <source>
        <dbReference type="EMBL" id="KIL77183.1"/>
    </source>
</evidence>
<gene>
    <name evidence="1" type="ORF">SD77_1630</name>
</gene>
<comment type="caution">
    <text evidence="1">The sequence shown here is derived from an EMBL/GenBank/DDBJ whole genome shotgun (WGS) entry which is preliminary data.</text>
</comment>